<keyword evidence="2" id="KW-1185">Reference proteome</keyword>
<organism evidence="1 2">
    <name type="scientific">Paenibacillus mesotrionivorans</name>
    <dbReference type="NCBI Taxonomy" id="3160968"/>
    <lineage>
        <taxon>Bacteria</taxon>
        <taxon>Bacillati</taxon>
        <taxon>Bacillota</taxon>
        <taxon>Bacilli</taxon>
        <taxon>Bacillales</taxon>
        <taxon>Paenibacillaceae</taxon>
        <taxon>Paenibacillus</taxon>
    </lineage>
</organism>
<evidence type="ECO:0000313" key="2">
    <source>
        <dbReference type="Proteomes" id="UP001631969"/>
    </source>
</evidence>
<reference evidence="1" key="1">
    <citation type="submission" date="2024-12" db="EMBL/GenBank/DDBJ databases">
        <authorList>
            <person name="Wu N."/>
        </authorList>
    </citation>
    <scope>NUCLEOTIDE SEQUENCE</scope>
    <source>
        <strain evidence="1">P15</strain>
    </source>
</reference>
<comment type="caution">
    <text evidence="1">The sequence shown here is derived from an EMBL/GenBank/DDBJ whole genome shotgun (WGS) entry which is preliminary data.</text>
</comment>
<name>A0ACC7NWU4_9BACL</name>
<dbReference type="EMBL" id="JBJURJ010000004">
    <property type="protein sequence ID" value="MFM9328171.1"/>
    <property type="molecule type" value="Genomic_DNA"/>
</dbReference>
<accession>A0ACC7NWU4</accession>
<protein>
    <submittedName>
        <fullName evidence="1">DUF4177 domain-containing protein</fullName>
    </submittedName>
</protein>
<evidence type="ECO:0000313" key="1">
    <source>
        <dbReference type="EMBL" id="MFM9328171.1"/>
    </source>
</evidence>
<dbReference type="Proteomes" id="UP001631969">
    <property type="component" value="Unassembled WGS sequence"/>
</dbReference>
<gene>
    <name evidence="1" type="ORF">ACI1P1_07730</name>
</gene>
<proteinExistence type="predicted"/>
<sequence>METWEYKTLKVETKGFFGGKVDLHELEEELNALGGLGWELANTFDTSMGQGASREVVCIFKRKRT</sequence>